<sequence length="194" mass="23756">MRDTKQTHSHRGFTAILLSVVALGIGTQLIERSRDRDRQMLEYERLSIDRERMDREMALQEMRYLDSQEQRREARVLQPYAGDEYRRARERAETERWQDKVEAQVRSAERENRAFALQAHYAQRNAEIQDRQQAQRDRQIAQAEVDRQNRWVAQREYEEERARHDRYYRLQAEDSQKRFERSRDEFLRQRAHGM</sequence>
<dbReference type="Proteomes" id="UP000503096">
    <property type="component" value="Chromosome"/>
</dbReference>
<evidence type="ECO:0000313" key="3">
    <source>
        <dbReference type="Proteomes" id="UP000503096"/>
    </source>
</evidence>
<evidence type="ECO:0000313" key="2">
    <source>
        <dbReference type="EMBL" id="QJR15465.1"/>
    </source>
</evidence>
<proteinExistence type="predicted"/>
<dbReference type="RefSeq" id="WP_171162764.1">
    <property type="nucleotide sequence ID" value="NZ_CP053073.1"/>
</dbReference>
<protein>
    <submittedName>
        <fullName evidence="2">Uncharacterized protein</fullName>
    </submittedName>
</protein>
<dbReference type="InParanoid" id="A0A6M4H8H1"/>
<evidence type="ECO:0000256" key="1">
    <source>
        <dbReference type="SAM" id="Phobius"/>
    </source>
</evidence>
<dbReference type="EMBL" id="CP053073">
    <property type="protein sequence ID" value="QJR15465.1"/>
    <property type="molecule type" value="Genomic_DNA"/>
</dbReference>
<keyword evidence="1" id="KW-0472">Membrane</keyword>
<dbReference type="KEGG" id="upl:DSM104440_02286"/>
<keyword evidence="1" id="KW-0812">Transmembrane</keyword>
<gene>
    <name evidence="2" type="ORF">DSM104440_02286</name>
</gene>
<reference evidence="2 3" key="1">
    <citation type="submission" date="2020-04" db="EMBL/GenBank/DDBJ databases">
        <title>Usitatibacter rugosus gen. nov., sp. nov. and Usitatibacter palustris sp. nov., novel members of Usitatibacteraceae fam. nov. within the order Nitrosomonadales isolated from soil.</title>
        <authorList>
            <person name="Huber K.J."/>
            <person name="Neumann-Schaal M."/>
            <person name="Geppert A."/>
            <person name="Luckner M."/>
            <person name="Wanner G."/>
            <person name="Overmann J."/>
        </authorList>
    </citation>
    <scope>NUCLEOTIDE SEQUENCE [LARGE SCALE GENOMIC DNA]</scope>
    <source>
        <strain evidence="2 3">Swamp67</strain>
    </source>
</reference>
<name>A0A6M4H8H1_9PROT</name>
<accession>A0A6M4H8H1</accession>
<keyword evidence="1" id="KW-1133">Transmembrane helix</keyword>
<organism evidence="2 3">
    <name type="scientific">Usitatibacter palustris</name>
    <dbReference type="NCBI Taxonomy" id="2732487"/>
    <lineage>
        <taxon>Bacteria</taxon>
        <taxon>Pseudomonadati</taxon>
        <taxon>Pseudomonadota</taxon>
        <taxon>Betaproteobacteria</taxon>
        <taxon>Nitrosomonadales</taxon>
        <taxon>Usitatibacteraceae</taxon>
        <taxon>Usitatibacter</taxon>
    </lineage>
</organism>
<dbReference type="AlphaFoldDB" id="A0A6M4H8H1"/>
<keyword evidence="3" id="KW-1185">Reference proteome</keyword>
<feature type="transmembrane region" description="Helical" evidence="1">
    <location>
        <begin position="12"/>
        <end position="30"/>
    </location>
</feature>